<dbReference type="EMBL" id="BQKI01000086">
    <property type="protein sequence ID" value="GJN35061.1"/>
    <property type="molecule type" value="Genomic_DNA"/>
</dbReference>
<comment type="caution">
    <text evidence="2">The sequence shown here is derived from an EMBL/GenBank/DDBJ whole genome shotgun (WGS) entry which is preliminary data.</text>
</comment>
<dbReference type="AlphaFoldDB" id="A0AAV5FJV1"/>
<reference evidence="2" key="1">
    <citation type="journal article" date="2018" name="DNA Res.">
        <title>Multiple hybrid de novo genome assembly of finger millet, an orphan allotetraploid crop.</title>
        <authorList>
            <person name="Hatakeyama M."/>
            <person name="Aluri S."/>
            <person name="Balachadran M.T."/>
            <person name="Sivarajan S.R."/>
            <person name="Patrignani A."/>
            <person name="Gruter S."/>
            <person name="Poveda L."/>
            <person name="Shimizu-Inatsugi R."/>
            <person name="Baeten J."/>
            <person name="Francoijs K.J."/>
            <person name="Nataraja K.N."/>
            <person name="Reddy Y.A.N."/>
            <person name="Phadnis S."/>
            <person name="Ravikumar R.L."/>
            <person name="Schlapbach R."/>
            <person name="Sreeman S.M."/>
            <person name="Shimizu K.K."/>
        </authorList>
    </citation>
    <scope>NUCLEOTIDE SEQUENCE</scope>
</reference>
<feature type="region of interest" description="Disordered" evidence="1">
    <location>
        <begin position="75"/>
        <end position="96"/>
    </location>
</feature>
<evidence type="ECO:0000313" key="2">
    <source>
        <dbReference type="EMBL" id="GJN35061.1"/>
    </source>
</evidence>
<sequence>MRPGTCTPRTFSAPHASSRPLLRASAPDCSHAAAPFLRLPPSASLLPPCEPVARRLRVHLSACNSPWEAGRRACRRPARRRPLPPPSPVGLHRDGGDRERRLSLLQPSAPFESALVSHLPPSLLHPHLLRLLTTPPPLLRPRLLGLPLLLRPAPTTTAEKKEESLVTSRMHPSLGAATFHQGSRTTVAGGCKISAAAATDLWLSRSRWIESAILHPEVLMQVGEGEEDP</sequence>
<evidence type="ECO:0000313" key="3">
    <source>
        <dbReference type="Proteomes" id="UP001054889"/>
    </source>
</evidence>
<protein>
    <submittedName>
        <fullName evidence="2">Uncharacterized protein</fullName>
    </submittedName>
</protein>
<accession>A0AAV5FJV1</accession>
<evidence type="ECO:0000256" key="1">
    <source>
        <dbReference type="SAM" id="MobiDB-lite"/>
    </source>
</evidence>
<dbReference type="Proteomes" id="UP001054889">
    <property type="component" value="Unassembled WGS sequence"/>
</dbReference>
<reference evidence="2" key="2">
    <citation type="submission" date="2021-12" db="EMBL/GenBank/DDBJ databases">
        <title>Resequencing data analysis of finger millet.</title>
        <authorList>
            <person name="Hatakeyama M."/>
            <person name="Aluri S."/>
            <person name="Balachadran M.T."/>
            <person name="Sivarajan S.R."/>
            <person name="Poveda L."/>
            <person name="Shimizu-Inatsugi R."/>
            <person name="Schlapbach R."/>
            <person name="Sreeman S.M."/>
            <person name="Shimizu K.K."/>
        </authorList>
    </citation>
    <scope>NUCLEOTIDE SEQUENCE</scope>
</reference>
<keyword evidence="3" id="KW-1185">Reference proteome</keyword>
<name>A0AAV5FJV1_ELECO</name>
<gene>
    <name evidence="2" type="primary">gb23791</name>
    <name evidence="2" type="ORF">PR202_gb23791</name>
</gene>
<organism evidence="2 3">
    <name type="scientific">Eleusine coracana subsp. coracana</name>
    <dbReference type="NCBI Taxonomy" id="191504"/>
    <lineage>
        <taxon>Eukaryota</taxon>
        <taxon>Viridiplantae</taxon>
        <taxon>Streptophyta</taxon>
        <taxon>Embryophyta</taxon>
        <taxon>Tracheophyta</taxon>
        <taxon>Spermatophyta</taxon>
        <taxon>Magnoliopsida</taxon>
        <taxon>Liliopsida</taxon>
        <taxon>Poales</taxon>
        <taxon>Poaceae</taxon>
        <taxon>PACMAD clade</taxon>
        <taxon>Chloridoideae</taxon>
        <taxon>Cynodonteae</taxon>
        <taxon>Eleusininae</taxon>
        <taxon>Eleusine</taxon>
    </lineage>
</organism>
<proteinExistence type="predicted"/>